<dbReference type="AlphaFoldDB" id="A0AA86U959"/>
<proteinExistence type="predicted"/>
<evidence type="ECO:0000313" key="3">
    <source>
        <dbReference type="EMBL" id="CAL6109747.1"/>
    </source>
</evidence>
<keyword evidence="4" id="KW-1185">Reference proteome</keyword>
<gene>
    <name evidence="2" type="ORF">HINF_LOCUS21678</name>
    <name evidence="3" type="ORF">HINF_LOCUS75592</name>
</gene>
<dbReference type="EMBL" id="CATOUU010000555">
    <property type="protein sequence ID" value="CAI9934033.1"/>
    <property type="molecule type" value="Genomic_DNA"/>
</dbReference>
<dbReference type="EMBL" id="CAXDID020000674">
    <property type="protein sequence ID" value="CAL6109747.1"/>
    <property type="molecule type" value="Genomic_DNA"/>
</dbReference>
<evidence type="ECO:0000313" key="2">
    <source>
        <dbReference type="EMBL" id="CAI9934033.1"/>
    </source>
</evidence>
<accession>A0AA86U959</accession>
<protein>
    <recommendedName>
        <fullName evidence="5">Transmembrane protein</fullName>
    </recommendedName>
</protein>
<comment type="caution">
    <text evidence="2">The sequence shown here is derived from an EMBL/GenBank/DDBJ whole genome shotgun (WGS) entry which is preliminary data.</text>
</comment>
<sequence length="542" mass="62450">MFIINVLTSVSSSFSECFSAKSYLSGNSVSYELTLNLLPFERLNLITEQNLCQMYLPDKTVVVQLHFDDISFTSAGQEISFVYKFNEPINVTFKLNQAEYQQIYPKQNAMYELWYDVNLVKVNNSINTITHTKYNGTSCYKDIDFTYTMYGNMQINVNSSNCEVKLDLNTQVYIEYQVNSTIEQIPILPCINDCDPTEYMITSTNYNQIKMFNVLNTINNKDIISKFYANFINNRRIPIYFVIKYKINGIFAIITQKIYYYYAVDTLGCTKDDSIFTLAGTLNPRNLHMQYRYTSLNELNCDTLGATKVKIDIYIFDQVTSFRGNQVLPINEFNNNIGATFEINNELTTLRNNFSEEKTTSIIVVSYEDDNDKIIWESIQVDRAYIGCISKATMHLYSNQTCISYQFDNNQICSSYYLNTTDLNSIGIFYEEKGVSHSLGYYIFHQAINYSISDQSMCFVCDDFVDNNTYAKNTCAENQLLTKEKLKTATVGFGIISNYESILLKTVVSEYYGVFMPLIVACCVTFVIILFVVLSFVKLTYK</sequence>
<dbReference type="Proteomes" id="UP001642409">
    <property type="component" value="Unassembled WGS sequence"/>
</dbReference>
<evidence type="ECO:0008006" key="5">
    <source>
        <dbReference type="Google" id="ProtNLM"/>
    </source>
</evidence>
<organism evidence="2">
    <name type="scientific">Hexamita inflata</name>
    <dbReference type="NCBI Taxonomy" id="28002"/>
    <lineage>
        <taxon>Eukaryota</taxon>
        <taxon>Metamonada</taxon>
        <taxon>Diplomonadida</taxon>
        <taxon>Hexamitidae</taxon>
        <taxon>Hexamitinae</taxon>
        <taxon>Hexamita</taxon>
    </lineage>
</organism>
<keyword evidence="1" id="KW-0812">Transmembrane</keyword>
<name>A0AA86U959_9EUKA</name>
<reference evidence="3 4" key="2">
    <citation type="submission" date="2024-07" db="EMBL/GenBank/DDBJ databases">
        <authorList>
            <person name="Akdeniz Z."/>
        </authorList>
    </citation>
    <scope>NUCLEOTIDE SEQUENCE [LARGE SCALE GENOMIC DNA]</scope>
</reference>
<reference evidence="2" key="1">
    <citation type="submission" date="2023-06" db="EMBL/GenBank/DDBJ databases">
        <authorList>
            <person name="Kurt Z."/>
        </authorList>
    </citation>
    <scope>NUCLEOTIDE SEQUENCE</scope>
</reference>
<evidence type="ECO:0000256" key="1">
    <source>
        <dbReference type="SAM" id="Phobius"/>
    </source>
</evidence>
<evidence type="ECO:0000313" key="4">
    <source>
        <dbReference type="Proteomes" id="UP001642409"/>
    </source>
</evidence>
<keyword evidence="1" id="KW-1133">Transmembrane helix</keyword>
<keyword evidence="1" id="KW-0472">Membrane</keyword>
<feature type="transmembrane region" description="Helical" evidence="1">
    <location>
        <begin position="511"/>
        <end position="537"/>
    </location>
</feature>